<sequence length="398" mass="43640">MLQFKRTTPGSVSTLIFLKSPPNPNRVLDPTHPALHFKPVQYAKAFPWRSYPGFSIRALPKSLLDKPSYPAPNPPFVLTPPRTVTLDKGAARGGGKAAGDETEVGAGQGAEGVGEGSTQRWVEEKGRISMSLVNAATLGVGGRPVRVKVYNKFKNAIALVATRGADVERGPDGSKRIVFHDDEAGQNWVLRDWTYICRPHPTMNLMPYTELIPAVRRALKSIYVPGQRLEQEWGAPRALQVVRLLSSLGPVGEDVPFRDSKRKIEGRKVRVGKVLGELAKEGLSEPELAAFPPGDALLEGLLERYKALVTEIRTEGVAEAERVTRSSESPSASAFPQHETSGMPFDGRDFANEQKQHRDLNVMSTLPGREMIKARLRSQAEKHGSNVPARNPRSPADR</sequence>
<evidence type="ECO:0000256" key="1">
    <source>
        <dbReference type="SAM" id="MobiDB-lite"/>
    </source>
</evidence>
<dbReference type="EMBL" id="LR727046">
    <property type="protein sequence ID" value="VWO98594.1"/>
    <property type="molecule type" value="Genomic_DNA"/>
</dbReference>
<proteinExistence type="predicted"/>
<accession>A0A5K1K0U2</accession>
<feature type="compositionally biased region" description="Polar residues" evidence="1">
    <location>
        <begin position="326"/>
        <end position="340"/>
    </location>
</feature>
<protein>
    <submittedName>
        <fullName evidence="2">MRP-like transporter</fullName>
    </submittedName>
</protein>
<feature type="compositionally biased region" description="Gly residues" evidence="1">
    <location>
        <begin position="106"/>
        <end position="115"/>
    </location>
</feature>
<gene>
    <name evidence="2" type="primary">Q9UW87</name>
</gene>
<feature type="compositionally biased region" description="Basic and acidic residues" evidence="1">
    <location>
        <begin position="370"/>
        <end position="384"/>
    </location>
</feature>
<evidence type="ECO:0000313" key="2">
    <source>
        <dbReference type="EMBL" id="VWO98594.1"/>
    </source>
</evidence>
<dbReference type="AlphaFoldDB" id="A0A5K1K0U2"/>
<feature type="region of interest" description="Disordered" evidence="1">
    <location>
        <begin position="88"/>
        <end position="118"/>
    </location>
</feature>
<feature type="compositionally biased region" description="Basic and acidic residues" evidence="1">
    <location>
        <begin position="346"/>
        <end position="360"/>
    </location>
</feature>
<organism evidence="2">
    <name type="scientific">Ganoderma boninense</name>
    <dbReference type="NCBI Taxonomy" id="34458"/>
    <lineage>
        <taxon>Eukaryota</taxon>
        <taxon>Fungi</taxon>
        <taxon>Dikarya</taxon>
        <taxon>Basidiomycota</taxon>
        <taxon>Agaricomycotina</taxon>
        <taxon>Agaricomycetes</taxon>
        <taxon>Polyporales</taxon>
        <taxon>Polyporaceae</taxon>
        <taxon>Ganoderma</taxon>
    </lineage>
</organism>
<feature type="region of interest" description="Disordered" evidence="1">
    <location>
        <begin position="320"/>
        <end position="398"/>
    </location>
</feature>
<name>A0A5K1K0U2_9APHY</name>
<reference evidence="2" key="1">
    <citation type="submission" date="2019-10" db="EMBL/GenBank/DDBJ databases">
        <authorList>
            <person name="Nor Muhammad N."/>
        </authorList>
    </citation>
    <scope>NUCLEOTIDE SEQUENCE</scope>
</reference>